<accession>A0A839QDI2</accession>
<dbReference type="EMBL" id="JACHVU010000021">
    <property type="protein sequence ID" value="MBB2993663.1"/>
    <property type="molecule type" value="Genomic_DNA"/>
</dbReference>
<gene>
    <name evidence="1" type="ORF">FHR72_005174</name>
</gene>
<sequence length="248" mass="27843">MDIGYEPRRGAVEWFREIGDPWMIKGNADRRPQPGSDLLADGPNAASVAHHSIIMALDQLGSVVDAMVSGEPMRHYAPFTILRTVLLASARAMWMLLPDTSHERQTRCLRIEYINLDEQRKAFKTISGAAATEELKRQADQILSDFEAPMQEFNARAPELGMAKLTAPPDTVTMLQQLVPANTPEGYAAQHLWRVGSSTAHGYYWSDTQRPNPHLFDEKTFDTALYVATLFVKEAMKLYEQRATGRGH</sequence>
<proteinExistence type="predicted"/>
<dbReference type="Proteomes" id="UP000550501">
    <property type="component" value="Unassembled WGS sequence"/>
</dbReference>
<keyword evidence="2" id="KW-1185">Reference proteome</keyword>
<protein>
    <submittedName>
        <fullName evidence="1">Uncharacterized protein</fullName>
    </submittedName>
</protein>
<name>A0A839QDI2_MYCIR</name>
<organism evidence="1 2">
    <name type="scientific">Mycolicibacterium iranicum</name>
    <name type="common">Mycobacterium iranicum</name>
    <dbReference type="NCBI Taxonomy" id="912594"/>
    <lineage>
        <taxon>Bacteria</taxon>
        <taxon>Bacillati</taxon>
        <taxon>Actinomycetota</taxon>
        <taxon>Actinomycetes</taxon>
        <taxon>Mycobacteriales</taxon>
        <taxon>Mycobacteriaceae</taxon>
        <taxon>Mycolicibacterium</taxon>
    </lineage>
</organism>
<reference evidence="1 2" key="1">
    <citation type="submission" date="2020-08" db="EMBL/GenBank/DDBJ databases">
        <title>The Agave Microbiome: Exploring the role of microbial communities in plant adaptations to desert environments.</title>
        <authorList>
            <person name="Partida-Martinez L.P."/>
        </authorList>
    </citation>
    <scope>NUCLEOTIDE SEQUENCE [LARGE SCALE GENOMIC DNA]</scope>
    <source>
        <strain evidence="1 2">AT2.18</strain>
    </source>
</reference>
<comment type="caution">
    <text evidence="1">The sequence shown here is derived from an EMBL/GenBank/DDBJ whole genome shotgun (WGS) entry which is preliminary data.</text>
</comment>
<evidence type="ECO:0000313" key="1">
    <source>
        <dbReference type="EMBL" id="MBB2993663.1"/>
    </source>
</evidence>
<evidence type="ECO:0000313" key="2">
    <source>
        <dbReference type="Proteomes" id="UP000550501"/>
    </source>
</evidence>
<dbReference type="RefSeq" id="WP_183474149.1">
    <property type="nucleotide sequence ID" value="NZ_JACHVU010000021.1"/>
</dbReference>
<dbReference type="AlphaFoldDB" id="A0A839QDI2"/>